<protein>
    <submittedName>
        <fullName evidence="2">Uncharacterized protein</fullName>
    </submittedName>
</protein>
<dbReference type="AlphaFoldDB" id="A0A199UI52"/>
<dbReference type="EMBL" id="LSRQ01008110">
    <property type="protein sequence ID" value="OAY64245.1"/>
    <property type="molecule type" value="Genomic_DNA"/>
</dbReference>
<name>A0A199UI52_ANACO</name>
<feature type="region of interest" description="Disordered" evidence="1">
    <location>
        <begin position="68"/>
        <end position="96"/>
    </location>
</feature>
<accession>A0A199UI52</accession>
<proteinExistence type="predicted"/>
<dbReference type="PANTHER" id="PTHR36776">
    <property type="entry name" value="EXPRESSED PROTEIN"/>
    <property type="match status" value="1"/>
</dbReference>
<dbReference type="STRING" id="4615.A0A199UI52"/>
<dbReference type="PANTHER" id="PTHR36776:SF1">
    <property type="entry name" value="EXPRESSED PROTEIN"/>
    <property type="match status" value="1"/>
</dbReference>
<evidence type="ECO:0000313" key="3">
    <source>
        <dbReference type="Proteomes" id="UP000092600"/>
    </source>
</evidence>
<evidence type="ECO:0000313" key="2">
    <source>
        <dbReference type="EMBL" id="OAY64245.1"/>
    </source>
</evidence>
<organism evidence="2 3">
    <name type="scientific">Ananas comosus</name>
    <name type="common">Pineapple</name>
    <name type="synonym">Ananas ananas</name>
    <dbReference type="NCBI Taxonomy" id="4615"/>
    <lineage>
        <taxon>Eukaryota</taxon>
        <taxon>Viridiplantae</taxon>
        <taxon>Streptophyta</taxon>
        <taxon>Embryophyta</taxon>
        <taxon>Tracheophyta</taxon>
        <taxon>Spermatophyta</taxon>
        <taxon>Magnoliopsida</taxon>
        <taxon>Liliopsida</taxon>
        <taxon>Poales</taxon>
        <taxon>Bromeliaceae</taxon>
        <taxon>Bromelioideae</taxon>
        <taxon>Ananas</taxon>
    </lineage>
</organism>
<sequence length="203" mass="22719">MRGLTNQKTAFGQKMMRASLPSATVRPSASFFFHHHHPKLPQTVSSQKTHFLLSTAAANSWPLPTIPRLSSSSSSLSPQEEEEGKGKTKRGGFDGTVEDLTVPHDWLVPSKALQESEWLRETLHKWLDDEYCPEPTNEEISRTAARSFYESLMAKQTDLGDILLKMVGELETLSYQQSFHGPFSSANAAVRLITLRMDSATRQ</sequence>
<gene>
    <name evidence="2" type="ORF">ACMD2_14311</name>
</gene>
<dbReference type="Proteomes" id="UP000092600">
    <property type="component" value="Unassembled WGS sequence"/>
</dbReference>
<evidence type="ECO:0000256" key="1">
    <source>
        <dbReference type="SAM" id="MobiDB-lite"/>
    </source>
</evidence>
<reference evidence="2 3" key="1">
    <citation type="journal article" date="2016" name="DNA Res.">
        <title>The draft genome of MD-2 pineapple using hybrid error correction of long reads.</title>
        <authorList>
            <person name="Redwan R.M."/>
            <person name="Saidin A."/>
            <person name="Kumar S.V."/>
        </authorList>
    </citation>
    <scope>NUCLEOTIDE SEQUENCE [LARGE SCALE GENOMIC DNA]</scope>
    <source>
        <strain evidence="3">cv. MD2</strain>
        <tissue evidence="2">Leaf</tissue>
    </source>
</reference>
<comment type="caution">
    <text evidence="2">The sequence shown here is derived from an EMBL/GenBank/DDBJ whole genome shotgun (WGS) entry which is preliminary data.</text>
</comment>